<keyword evidence="2" id="KW-1185">Reference proteome</keyword>
<dbReference type="CDD" id="cd12105">
    <property type="entry name" value="HmuY"/>
    <property type="match status" value="1"/>
</dbReference>
<reference evidence="1 2" key="1">
    <citation type="submission" date="2015-11" db="EMBL/GenBank/DDBJ databases">
        <title>Sequence of Pedobacter ginsenosidimutans.</title>
        <authorList>
            <person name="Carson E."/>
            <person name="Keyser V."/>
            <person name="Newman J."/>
            <person name="Miller J."/>
        </authorList>
    </citation>
    <scope>NUCLEOTIDE SEQUENCE [LARGE SCALE GENOMIC DNA]</scope>
    <source>
        <strain evidence="1 2">KACC 14530</strain>
    </source>
</reference>
<organism evidence="1 2">
    <name type="scientific">Pedobacter ginsenosidimutans</name>
    <dbReference type="NCBI Taxonomy" id="687842"/>
    <lineage>
        <taxon>Bacteria</taxon>
        <taxon>Pseudomonadati</taxon>
        <taxon>Bacteroidota</taxon>
        <taxon>Sphingobacteriia</taxon>
        <taxon>Sphingobacteriales</taxon>
        <taxon>Sphingobacteriaceae</taxon>
        <taxon>Pedobacter</taxon>
    </lineage>
</organism>
<evidence type="ECO:0008006" key="3">
    <source>
        <dbReference type="Google" id="ProtNLM"/>
    </source>
</evidence>
<accession>A0A0T5VKS2</accession>
<dbReference type="Proteomes" id="UP000051950">
    <property type="component" value="Unassembled WGS sequence"/>
</dbReference>
<evidence type="ECO:0000313" key="2">
    <source>
        <dbReference type="Proteomes" id="UP000051950"/>
    </source>
</evidence>
<proteinExistence type="predicted"/>
<sequence>MAAKIYRPNNLKMNNITIINKAVFKWGSTCLVLGLLFTSCKKDEVISPEPEKEIPTKTEGGTPYYKLQRIENLAVETDDANPTVPPTAVLFSLETKEIVPLLYAKTNRWDVGFNGLYNSFLSPNSGQSSTSLGSGSTGLGAITILEKPFDQVVDVPADAALSISKFIGTDNEGDFGEGIGWYLYDFGGTKRGDGSYDKQHVAYAMPEKRTLIIRTAKGDYAKIKMISCYKDAFTADKWFRTTPHMYFTFEYVIVPKGSTKFEIK</sequence>
<dbReference type="EMBL" id="LMZQ01000018">
    <property type="protein sequence ID" value="KRT14455.1"/>
    <property type="molecule type" value="Genomic_DNA"/>
</dbReference>
<dbReference type="InterPro" id="IPR025921">
    <property type="entry name" value="HmuY"/>
</dbReference>
<evidence type="ECO:0000313" key="1">
    <source>
        <dbReference type="EMBL" id="KRT14455.1"/>
    </source>
</evidence>
<dbReference type="STRING" id="687842.ASU31_19375"/>
<name>A0A0T5VKS2_9SPHI</name>
<protein>
    <recommendedName>
        <fullName evidence="3">HmuY protein</fullName>
    </recommendedName>
</protein>
<dbReference type="Pfam" id="PF14064">
    <property type="entry name" value="HmuY"/>
    <property type="match status" value="1"/>
</dbReference>
<gene>
    <name evidence="1" type="ORF">ASU31_19375</name>
</gene>
<comment type="caution">
    <text evidence="1">The sequence shown here is derived from an EMBL/GenBank/DDBJ whole genome shotgun (WGS) entry which is preliminary data.</text>
</comment>
<dbReference type="AlphaFoldDB" id="A0A0T5VKS2"/>